<dbReference type="OMA" id="FMDMMQI"/>
<sequence>MAAFKPYKFVLFDKNVKNSNLYKQIIAHLDLSILCKEIYVSEKFCHFKYDHVSRNKLVYFSDHNLIDKLKRPSLDRNIEENLRQFASRDMQHAHDCTDEEDKFESKKRHTDSTIEKESEMLKNKMHKNDEKNMNTLVSFFTYDEKEKDQFFNTLNLNRKYEVDHINILSLSNCDFIVDALRRQPCKQRISIFCPYYIIHDEGSDRGGHGDAHLDGSPGNFEGGKGVPKRLSDFLYTIVSDFLPMSYKHILMSDLIRAIIVNSELCQGRGREDVEVLKFMDMMQIIGKAA</sequence>
<dbReference type="eggNOG" id="ENOG502QXRN">
    <property type="taxonomic scope" value="Eukaryota"/>
</dbReference>
<reference evidence="1 2" key="1">
    <citation type="submission" date="2017-05" db="EMBL/GenBank/DDBJ databases">
        <title>PacBio assembly of a Plasmodium knowlesi genome sequence with Hi-C correction and manual annotation of the SICAvar gene family.</title>
        <authorList>
            <person name="Lapp S.A."/>
            <person name="Geraldo J.A."/>
            <person name="Chien J.-T."/>
            <person name="Ay F."/>
            <person name="Pakala S.B."/>
            <person name="Batugedara G."/>
            <person name="Humphrey J.C."/>
            <person name="Debarry J.D."/>
            <person name="Le Roch K.G."/>
            <person name="Galinski M.R."/>
            <person name="Kissinger J.C."/>
        </authorList>
    </citation>
    <scope>NUCLEOTIDE SEQUENCE [LARGE SCALE GENOMIC DNA]</scope>
    <source>
        <strain evidence="2">Malayan Strain Pk1 (A+)</strain>
    </source>
</reference>
<accession>A0A1Y3DNY2</accession>
<dbReference type="VEuPathDB" id="PlasmoDB:PKNOH_S100033100"/>
<organism evidence="1 2">
    <name type="scientific">Plasmodium knowlesi</name>
    <dbReference type="NCBI Taxonomy" id="5850"/>
    <lineage>
        <taxon>Eukaryota</taxon>
        <taxon>Sar</taxon>
        <taxon>Alveolata</taxon>
        <taxon>Apicomplexa</taxon>
        <taxon>Aconoidasida</taxon>
        <taxon>Haemosporida</taxon>
        <taxon>Plasmodiidae</taxon>
        <taxon>Plasmodium</taxon>
        <taxon>Plasmodium (Plasmodium)</taxon>
    </lineage>
</organism>
<evidence type="ECO:0000313" key="1">
    <source>
        <dbReference type="EMBL" id="OTN65889.1"/>
    </source>
</evidence>
<name>A0A1Y3DNY2_PLAKN</name>
<dbReference type="OrthoDB" id="379527at2759"/>
<evidence type="ECO:0000313" key="2">
    <source>
        <dbReference type="Proteomes" id="UP000195012"/>
    </source>
</evidence>
<gene>
    <name evidence="1" type="ORF">PKNOH_S100033100</name>
</gene>
<dbReference type="AlphaFoldDB" id="A0A1Y3DNY2"/>
<dbReference type="VEuPathDB" id="PlasmoDB:PKNH_0805300"/>
<proteinExistence type="predicted"/>
<dbReference type="Proteomes" id="UP000195012">
    <property type="component" value="Unassembled WGS sequence"/>
</dbReference>
<dbReference type="EMBL" id="NETL01000024">
    <property type="protein sequence ID" value="OTN65889.1"/>
    <property type="molecule type" value="Genomic_DNA"/>
</dbReference>
<protein>
    <submittedName>
        <fullName evidence="1">Uncharacterized protein</fullName>
    </submittedName>
</protein>
<dbReference type="VEuPathDB" id="PlasmoDB:PKA1H_080010100"/>
<comment type="caution">
    <text evidence="1">The sequence shown here is derived from an EMBL/GenBank/DDBJ whole genome shotgun (WGS) entry which is preliminary data.</text>
</comment>